<dbReference type="PANTHER" id="PTHR43948:SF21">
    <property type="entry name" value="DNAJ DOMAIN-CONTAINING PROTEIN"/>
    <property type="match status" value="1"/>
</dbReference>
<dbReference type="GO" id="GO:0044183">
    <property type="term" value="F:protein folding chaperone"/>
    <property type="evidence" value="ECO:0007669"/>
    <property type="project" value="TreeGrafter"/>
</dbReference>
<reference evidence="3 4" key="1">
    <citation type="journal article" date="2018" name="G3 (Bethesda)">
        <title>Phylogenetic and Phylogenomic Definition of Rhizopus Species.</title>
        <authorList>
            <person name="Gryganskyi A.P."/>
            <person name="Golan J."/>
            <person name="Dolatabadi S."/>
            <person name="Mondo S."/>
            <person name="Robb S."/>
            <person name="Idnurm A."/>
            <person name="Muszewska A."/>
            <person name="Steczkiewicz K."/>
            <person name="Masonjones S."/>
            <person name="Liao H.L."/>
            <person name="Gajdeczka M.T."/>
            <person name="Anike F."/>
            <person name="Vuek A."/>
            <person name="Anishchenko I.M."/>
            <person name="Voigt K."/>
            <person name="de Hoog G.S."/>
            <person name="Smith M.E."/>
            <person name="Heitman J."/>
            <person name="Vilgalys R."/>
            <person name="Stajich J.E."/>
        </authorList>
    </citation>
    <scope>NUCLEOTIDE SEQUENCE [LARGE SCALE GENOMIC DNA]</scope>
    <source>
        <strain evidence="3 4">CBS 357.93</strain>
    </source>
</reference>
<dbReference type="InterPro" id="IPR001623">
    <property type="entry name" value="DnaJ_domain"/>
</dbReference>
<dbReference type="Pfam" id="PF00226">
    <property type="entry name" value="DnaJ"/>
    <property type="match status" value="1"/>
</dbReference>
<dbReference type="InterPro" id="IPR036869">
    <property type="entry name" value="J_dom_sf"/>
</dbReference>
<dbReference type="Gene3D" id="1.10.287.110">
    <property type="entry name" value="DnaJ domain"/>
    <property type="match status" value="1"/>
</dbReference>
<dbReference type="OrthoDB" id="442087at2759"/>
<dbReference type="SUPFAM" id="SSF46565">
    <property type="entry name" value="Chaperone J-domain"/>
    <property type="match status" value="1"/>
</dbReference>
<feature type="compositionally biased region" description="Low complexity" evidence="1">
    <location>
        <begin position="85"/>
        <end position="96"/>
    </location>
</feature>
<dbReference type="AlphaFoldDB" id="A0A367JCB5"/>
<sequence length="196" mass="21881">MTNLPDYYEILGVSPSATQDEIREAYKKEALLNHPDRMSSSATPSERQEATRRFQLVADAYYTLGDRSRRESYDRSRSHQDRFTPFSSARPSSSPSQANHLFGDVFEELLRAEVEHPSYHWRILGAGAGAILGFIFGNIPGAAIGALAGKTIGQVRDHKGVSVYTAFQRLTMEQRRNILTHLLTRFVTAGASGMMK</sequence>
<feature type="compositionally biased region" description="Basic and acidic residues" evidence="1">
    <location>
        <begin position="69"/>
        <end position="82"/>
    </location>
</feature>
<evidence type="ECO:0000313" key="3">
    <source>
        <dbReference type="EMBL" id="RCH87570.1"/>
    </source>
</evidence>
<gene>
    <name evidence="3" type="ORF">CU097_001759</name>
</gene>
<feature type="domain" description="J" evidence="2">
    <location>
        <begin position="6"/>
        <end position="77"/>
    </location>
</feature>
<evidence type="ECO:0000313" key="4">
    <source>
        <dbReference type="Proteomes" id="UP000252139"/>
    </source>
</evidence>
<proteinExistence type="predicted"/>
<dbReference type="Proteomes" id="UP000252139">
    <property type="component" value="Unassembled WGS sequence"/>
</dbReference>
<evidence type="ECO:0000256" key="1">
    <source>
        <dbReference type="SAM" id="MobiDB-lite"/>
    </source>
</evidence>
<dbReference type="STRING" id="86630.A0A367JCB5"/>
<evidence type="ECO:0000259" key="2">
    <source>
        <dbReference type="PROSITE" id="PS50076"/>
    </source>
</evidence>
<protein>
    <recommendedName>
        <fullName evidence="2">J domain-containing protein</fullName>
    </recommendedName>
</protein>
<keyword evidence="4" id="KW-1185">Reference proteome</keyword>
<dbReference type="GO" id="GO:0005634">
    <property type="term" value="C:nucleus"/>
    <property type="evidence" value="ECO:0007669"/>
    <property type="project" value="TreeGrafter"/>
</dbReference>
<comment type="caution">
    <text evidence="3">The sequence shown here is derived from an EMBL/GenBank/DDBJ whole genome shotgun (WGS) entry which is preliminary data.</text>
</comment>
<name>A0A367JCB5_RHIAZ</name>
<dbReference type="GO" id="GO:0051082">
    <property type="term" value="F:unfolded protein binding"/>
    <property type="evidence" value="ECO:0007669"/>
    <property type="project" value="TreeGrafter"/>
</dbReference>
<dbReference type="PRINTS" id="PR00625">
    <property type="entry name" value="JDOMAIN"/>
</dbReference>
<accession>A0A367JCB5</accession>
<organism evidence="3 4">
    <name type="scientific">Rhizopus azygosporus</name>
    <name type="common">Rhizopus microsporus var. azygosporus</name>
    <dbReference type="NCBI Taxonomy" id="86630"/>
    <lineage>
        <taxon>Eukaryota</taxon>
        <taxon>Fungi</taxon>
        <taxon>Fungi incertae sedis</taxon>
        <taxon>Mucoromycota</taxon>
        <taxon>Mucoromycotina</taxon>
        <taxon>Mucoromycetes</taxon>
        <taxon>Mucorales</taxon>
        <taxon>Mucorineae</taxon>
        <taxon>Rhizopodaceae</taxon>
        <taxon>Rhizopus</taxon>
    </lineage>
</organism>
<dbReference type="SMART" id="SM00271">
    <property type="entry name" value="DnaJ"/>
    <property type="match status" value="1"/>
</dbReference>
<feature type="region of interest" description="Disordered" evidence="1">
    <location>
        <begin position="69"/>
        <end position="98"/>
    </location>
</feature>
<dbReference type="PANTHER" id="PTHR43948">
    <property type="entry name" value="DNAJ HOMOLOG SUBFAMILY B"/>
    <property type="match status" value="1"/>
</dbReference>
<dbReference type="GO" id="GO:0051087">
    <property type="term" value="F:protein-folding chaperone binding"/>
    <property type="evidence" value="ECO:0007669"/>
    <property type="project" value="TreeGrafter"/>
</dbReference>
<dbReference type="GO" id="GO:0005737">
    <property type="term" value="C:cytoplasm"/>
    <property type="evidence" value="ECO:0007669"/>
    <property type="project" value="TreeGrafter"/>
</dbReference>
<dbReference type="EMBL" id="PJQL01001629">
    <property type="protein sequence ID" value="RCH87570.1"/>
    <property type="molecule type" value="Genomic_DNA"/>
</dbReference>
<dbReference type="CDD" id="cd06257">
    <property type="entry name" value="DnaJ"/>
    <property type="match status" value="1"/>
</dbReference>
<dbReference type="PROSITE" id="PS50076">
    <property type="entry name" value="DNAJ_2"/>
    <property type="match status" value="1"/>
</dbReference>